<sequence>MNDREQLSAAMDRLLAGTPRHSNGDLTVVSLAQEAGVKRHVLTHKHPDLKDQFYARVRAQNHVTPAEKKLRAELGAERHKRLDVTAERDQLKLAIEDLARVVQVLTIENDQLRSAIQSNVHSIKQKAR</sequence>
<comment type="caution">
    <text evidence="1">The sequence shown here is derived from an EMBL/GenBank/DDBJ whole genome shotgun (WGS) entry which is preliminary data.</text>
</comment>
<accession>A0A2A2ZAK4</accession>
<dbReference type="EMBL" id="NSFD01000068">
    <property type="protein sequence ID" value="PBA23481.1"/>
    <property type="molecule type" value="Genomic_DNA"/>
</dbReference>
<dbReference type="RefSeq" id="WP_095795381.1">
    <property type="nucleotide sequence ID" value="NZ_NSFD01000068.1"/>
</dbReference>
<organism evidence="1 2">
    <name type="scientific">Mycobacterium avium</name>
    <dbReference type="NCBI Taxonomy" id="1764"/>
    <lineage>
        <taxon>Bacteria</taxon>
        <taxon>Bacillati</taxon>
        <taxon>Actinomycetota</taxon>
        <taxon>Actinomycetes</taxon>
        <taxon>Mycobacteriales</taxon>
        <taxon>Mycobacteriaceae</taxon>
        <taxon>Mycobacterium</taxon>
        <taxon>Mycobacterium avium complex (MAC)</taxon>
    </lineage>
</organism>
<evidence type="ECO:0000313" key="1">
    <source>
        <dbReference type="EMBL" id="PBA23481.1"/>
    </source>
</evidence>
<reference evidence="1 2" key="1">
    <citation type="submission" date="2017-08" db="EMBL/GenBank/DDBJ databases">
        <title>Phylogenetic analysis of Mycobacterium avium complex whole genomes.</title>
        <authorList>
            <person name="Caverly L.J."/>
            <person name="Spilker T."/>
            <person name="Lipuma J."/>
        </authorList>
    </citation>
    <scope>NUCLEOTIDE SEQUENCE [LARGE SCALE GENOMIC DNA]</scope>
    <source>
        <strain evidence="1 2">FLAC0165</strain>
    </source>
</reference>
<proteinExistence type="predicted"/>
<dbReference type="AlphaFoldDB" id="A0A2A2ZAK4"/>
<gene>
    <name evidence="1" type="ORF">CKJ66_28335</name>
</gene>
<name>A0A2A2ZAK4_MYCAV</name>
<dbReference type="Proteomes" id="UP000217768">
    <property type="component" value="Unassembled WGS sequence"/>
</dbReference>
<protein>
    <submittedName>
        <fullName evidence="1">Uncharacterized protein</fullName>
    </submittedName>
</protein>
<evidence type="ECO:0000313" key="2">
    <source>
        <dbReference type="Proteomes" id="UP000217768"/>
    </source>
</evidence>